<feature type="transmembrane region" description="Helical" evidence="6">
    <location>
        <begin position="47"/>
        <end position="74"/>
    </location>
</feature>
<feature type="transmembrane region" description="Helical" evidence="6">
    <location>
        <begin position="166"/>
        <end position="188"/>
    </location>
</feature>
<keyword evidence="2" id="KW-1003">Cell membrane</keyword>
<gene>
    <name evidence="7" type="ORF">CLV32_4640</name>
</gene>
<keyword evidence="3 6" id="KW-0812">Transmembrane</keyword>
<dbReference type="GO" id="GO:0005886">
    <property type="term" value="C:plasma membrane"/>
    <property type="evidence" value="ECO:0007669"/>
    <property type="project" value="UniProtKB-SubCell"/>
</dbReference>
<evidence type="ECO:0000256" key="6">
    <source>
        <dbReference type="SAM" id="Phobius"/>
    </source>
</evidence>
<dbReference type="CDD" id="cd12082">
    <property type="entry name" value="MATE_like"/>
    <property type="match status" value="1"/>
</dbReference>
<evidence type="ECO:0000313" key="8">
    <source>
        <dbReference type="Proteomes" id="UP000295499"/>
    </source>
</evidence>
<feature type="transmembrane region" description="Helical" evidence="6">
    <location>
        <begin position="380"/>
        <end position="399"/>
    </location>
</feature>
<feature type="transmembrane region" description="Helical" evidence="6">
    <location>
        <begin position="20"/>
        <end position="41"/>
    </location>
</feature>
<feature type="transmembrane region" description="Helical" evidence="6">
    <location>
        <begin position="470"/>
        <end position="489"/>
    </location>
</feature>
<feature type="transmembrane region" description="Helical" evidence="6">
    <location>
        <begin position="405"/>
        <end position="424"/>
    </location>
</feature>
<keyword evidence="8" id="KW-1185">Reference proteome</keyword>
<feature type="transmembrane region" description="Helical" evidence="6">
    <location>
        <begin position="314"/>
        <end position="333"/>
    </location>
</feature>
<evidence type="ECO:0000256" key="3">
    <source>
        <dbReference type="ARBA" id="ARBA00022692"/>
    </source>
</evidence>
<dbReference type="RefSeq" id="WP_133559234.1">
    <property type="nucleotide sequence ID" value="NZ_SNWM01000008.1"/>
</dbReference>
<proteinExistence type="predicted"/>
<name>A0A4R6IC19_9SPHI</name>
<feature type="transmembrane region" description="Helical" evidence="6">
    <location>
        <begin position="345"/>
        <end position="368"/>
    </location>
</feature>
<accession>A0A4R6IC19</accession>
<dbReference type="PANTHER" id="PTHR30250">
    <property type="entry name" value="PST FAMILY PREDICTED COLANIC ACID TRANSPORTER"/>
    <property type="match status" value="1"/>
</dbReference>
<feature type="transmembrane region" description="Helical" evidence="6">
    <location>
        <begin position="194"/>
        <end position="216"/>
    </location>
</feature>
<feature type="transmembrane region" description="Helical" evidence="6">
    <location>
        <begin position="138"/>
        <end position="159"/>
    </location>
</feature>
<feature type="transmembrane region" description="Helical" evidence="6">
    <location>
        <begin position="445"/>
        <end position="464"/>
    </location>
</feature>
<dbReference type="Proteomes" id="UP000295499">
    <property type="component" value="Unassembled WGS sequence"/>
</dbReference>
<evidence type="ECO:0000256" key="5">
    <source>
        <dbReference type="ARBA" id="ARBA00023136"/>
    </source>
</evidence>
<reference evidence="7 8" key="1">
    <citation type="submission" date="2019-03" db="EMBL/GenBank/DDBJ databases">
        <title>Genomic Encyclopedia of Archaeal and Bacterial Type Strains, Phase II (KMG-II): from individual species to whole genera.</title>
        <authorList>
            <person name="Goeker M."/>
        </authorList>
    </citation>
    <scope>NUCLEOTIDE SEQUENCE [LARGE SCALE GENOMIC DNA]</scope>
    <source>
        <strain evidence="7 8">DSM 19034</strain>
    </source>
</reference>
<dbReference type="OrthoDB" id="512217at2"/>
<dbReference type="EMBL" id="SNWM01000008">
    <property type="protein sequence ID" value="TDO19018.1"/>
    <property type="molecule type" value="Genomic_DNA"/>
</dbReference>
<keyword evidence="5 6" id="KW-0472">Membrane</keyword>
<protein>
    <submittedName>
        <fullName evidence="7">O-antigen/teichoic acid export membrane protein</fullName>
    </submittedName>
</protein>
<keyword evidence="4 6" id="KW-1133">Transmembrane helix</keyword>
<comment type="caution">
    <text evidence="7">The sequence shown here is derived from an EMBL/GenBank/DDBJ whole genome shotgun (WGS) entry which is preliminary data.</text>
</comment>
<dbReference type="PANTHER" id="PTHR30250:SF26">
    <property type="entry name" value="PSMA PROTEIN"/>
    <property type="match status" value="1"/>
</dbReference>
<evidence type="ECO:0000256" key="4">
    <source>
        <dbReference type="ARBA" id="ARBA00022989"/>
    </source>
</evidence>
<evidence type="ECO:0000313" key="7">
    <source>
        <dbReference type="EMBL" id="TDO19018.1"/>
    </source>
</evidence>
<dbReference type="Pfam" id="PF13440">
    <property type="entry name" value="Polysacc_synt_3"/>
    <property type="match status" value="1"/>
</dbReference>
<organism evidence="7 8">
    <name type="scientific">Pedobacter duraquae</name>
    <dbReference type="NCBI Taxonomy" id="425511"/>
    <lineage>
        <taxon>Bacteria</taxon>
        <taxon>Pseudomonadati</taxon>
        <taxon>Bacteroidota</taxon>
        <taxon>Sphingobacteriia</taxon>
        <taxon>Sphingobacteriales</taxon>
        <taxon>Sphingobacteriaceae</taxon>
        <taxon>Pedobacter</taxon>
    </lineage>
</organism>
<sequence length="513" mass="57283">MTKVDKKIGSRKAATIWNFFFLNIRFVVSMINGVLIIPLYLHYIDTAIYGAWLATGNILSWITIVDPGVGGVLLQKVGYAIGKEDKDDIGKVITSGTLISLALFIVCIAVGYITSFFIGGIANINVQYRSEVIDAFRIGVWGTAFSLLSNTFTNFVLAYQKTKLHGMFVNSIMGLSIIVTVVLLFNGFGIRALAYNMLFTGFSTLLYSVIMSVMLIKQNDIQLSFQLPYLKSFSKIFAYTFSSRLFDTIASNIDLVLVSRYLGPHFVTALDLSRRPVKIVTGLANNVSISMLPALSHLFGTDDKDRIRAITIRIWRIILWLSGLIIGGFVLFNHSFMINWVGKEFWIGTLNNNLLCISFFILSIGYNLSNITYSMGDIKNNSLINVVRNCLYLVLLYLLTKILGLTGVILAFTLPIFILIGYYPRKLFAKAEYTKSDIRSILLDTGVVSGILLCCVLITCFFPFVSSFVWLVVGAALFVIGYVSLLIILSSNFRVEIKYLQKFIPSKRLAPNV</sequence>
<evidence type="ECO:0000256" key="1">
    <source>
        <dbReference type="ARBA" id="ARBA00004651"/>
    </source>
</evidence>
<comment type="subcellular location">
    <subcellularLocation>
        <location evidence="1">Cell membrane</location>
        <topology evidence="1">Multi-pass membrane protein</topology>
    </subcellularLocation>
</comment>
<feature type="transmembrane region" description="Helical" evidence="6">
    <location>
        <begin position="95"/>
        <end position="118"/>
    </location>
</feature>
<evidence type="ECO:0000256" key="2">
    <source>
        <dbReference type="ARBA" id="ARBA00022475"/>
    </source>
</evidence>
<dbReference type="AlphaFoldDB" id="A0A4R6IC19"/>
<dbReference type="InterPro" id="IPR050833">
    <property type="entry name" value="Poly_Biosynth_Transport"/>
</dbReference>